<dbReference type="InterPro" id="IPR010437">
    <property type="entry name" value="T3SS_SsaH/EsaH"/>
</dbReference>
<dbReference type="Proteomes" id="UP000002350">
    <property type="component" value="Chromosome"/>
</dbReference>
<dbReference type="STRING" id="637905.SVI_2243"/>
<evidence type="ECO:0008006" key="3">
    <source>
        <dbReference type="Google" id="ProtNLM"/>
    </source>
</evidence>
<sequence>MKSSDKQLLVEIAIAASNHGLYKQAYALLTIFPQLIEDEEDRRICTSLIYFGLNEPAKALRELSLCYSDMAQGLRFLFSGAGPLEGRNELIRQMLTGEANGHSISK</sequence>
<protein>
    <recommendedName>
        <fullName evidence="3">Type III secretion system protein, SsaH family</fullName>
    </recommendedName>
</protein>
<evidence type="ECO:0000313" key="2">
    <source>
        <dbReference type="Proteomes" id="UP000002350"/>
    </source>
</evidence>
<dbReference type="HOGENOM" id="CLU_175673_0_0_6"/>
<dbReference type="RefSeq" id="WP_013051519.1">
    <property type="nucleotide sequence ID" value="NC_014012.1"/>
</dbReference>
<keyword evidence="2" id="KW-1185">Reference proteome</keyword>
<name>D4ZKL5_SHEVD</name>
<reference evidence="2" key="1">
    <citation type="journal article" date="2010" name="Mol. Biosyst.">
        <title>Complete genome sequence and comparative analysis of Shewanella violacea, a psychrophilic and piezophilic bacterium from deep sea floor sediments.</title>
        <authorList>
            <person name="Aono E."/>
            <person name="Baba T."/>
            <person name="Ara T."/>
            <person name="Nishi T."/>
            <person name="Nakamichi T."/>
            <person name="Inamoto E."/>
            <person name="Toyonaga H."/>
            <person name="Hasegawa M."/>
            <person name="Takai Y."/>
            <person name="Okumura Y."/>
            <person name="Baba M."/>
            <person name="Tomita M."/>
            <person name="Kato C."/>
            <person name="Oshima T."/>
            <person name="Nakasone K."/>
            <person name="Mori H."/>
        </authorList>
    </citation>
    <scope>NUCLEOTIDE SEQUENCE [LARGE SCALE GENOMIC DNA]</scope>
    <source>
        <strain evidence="2">JCM 10179 / CIP 106290 / LMG 19151 / DSS12</strain>
    </source>
</reference>
<organism evidence="1 2">
    <name type="scientific">Shewanella violacea (strain JCM 10179 / CIP 106290 / LMG 19151 / DSS12)</name>
    <dbReference type="NCBI Taxonomy" id="637905"/>
    <lineage>
        <taxon>Bacteria</taxon>
        <taxon>Pseudomonadati</taxon>
        <taxon>Pseudomonadota</taxon>
        <taxon>Gammaproteobacteria</taxon>
        <taxon>Alteromonadales</taxon>
        <taxon>Shewanellaceae</taxon>
        <taxon>Shewanella</taxon>
    </lineage>
</organism>
<proteinExistence type="predicted"/>
<gene>
    <name evidence="1" type="ordered locus">SVI_2243</name>
</gene>
<dbReference type="KEGG" id="svo:SVI_2243"/>
<dbReference type="AlphaFoldDB" id="D4ZKL5"/>
<dbReference type="Pfam" id="PF06287">
    <property type="entry name" value="DUF1039"/>
    <property type="match status" value="1"/>
</dbReference>
<evidence type="ECO:0000313" key="1">
    <source>
        <dbReference type="EMBL" id="BAJ02214.1"/>
    </source>
</evidence>
<dbReference type="eggNOG" id="ENOG5033CYB">
    <property type="taxonomic scope" value="Bacteria"/>
</dbReference>
<dbReference type="NCBIfam" id="TIGR02498">
    <property type="entry name" value="type_III_ssaH"/>
    <property type="match status" value="1"/>
</dbReference>
<dbReference type="OrthoDB" id="6266469at2"/>
<accession>D4ZKL5</accession>
<dbReference type="EMBL" id="AP011177">
    <property type="protein sequence ID" value="BAJ02214.1"/>
    <property type="molecule type" value="Genomic_DNA"/>
</dbReference>